<organism evidence="2 3">
    <name type="scientific">Luteolibacter ambystomatis</name>
    <dbReference type="NCBI Taxonomy" id="2824561"/>
    <lineage>
        <taxon>Bacteria</taxon>
        <taxon>Pseudomonadati</taxon>
        <taxon>Verrucomicrobiota</taxon>
        <taxon>Verrucomicrobiia</taxon>
        <taxon>Verrucomicrobiales</taxon>
        <taxon>Verrucomicrobiaceae</taxon>
        <taxon>Luteolibacter</taxon>
    </lineage>
</organism>
<accession>A0A975IZM0</accession>
<feature type="signal peptide" evidence="1">
    <location>
        <begin position="1"/>
        <end position="17"/>
    </location>
</feature>
<evidence type="ECO:0000256" key="1">
    <source>
        <dbReference type="SAM" id="SignalP"/>
    </source>
</evidence>
<dbReference type="AlphaFoldDB" id="A0A975IZM0"/>
<reference evidence="2" key="1">
    <citation type="submission" date="2021-04" db="EMBL/GenBank/DDBJ databases">
        <title>Luteolibacter sp. 32A isolated from the skin of an Anderson's salamander (Ambystoma andersonii).</title>
        <authorList>
            <person name="Spergser J."/>
            <person name="Busse H.-J."/>
        </authorList>
    </citation>
    <scope>NUCLEOTIDE SEQUENCE</scope>
    <source>
        <strain evidence="2">32A</strain>
    </source>
</reference>
<protein>
    <submittedName>
        <fullName evidence="2">Uncharacterized protein</fullName>
    </submittedName>
</protein>
<dbReference type="KEGG" id="lamb:KBB96_13300"/>
<evidence type="ECO:0000313" key="3">
    <source>
        <dbReference type="Proteomes" id="UP000676169"/>
    </source>
</evidence>
<gene>
    <name evidence="2" type="ORF">KBB96_13300</name>
</gene>
<sequence>MKTSLFLLLALVGHATADETADKVAEELAAAYKKTGGFIAKYHSESKGRTLDATVALDMTSGLMVSETNILNPEKPADIGRMWNIPGDVVYMQRGDHTFKIEGMLEDLKFLNRFSNAVSYAWTPYDAKAPPSIQDPTLVGGTMLTTEGMTTGFAGSTSDWKPLWWKSVQGGTVQAQSPESVTFQTKDDGLVTIERASGVLLKQSTPNQAGSIRTLSVQGPIILNPGKERVAALSVGWSTATVGVKGSGSLTNTARALQFQDIIAKLERGLIDLGKIEKALEERKGELHQIAIKWAKSGELSRHPRWKAVMDVCKEEARKVWLKQLPDSGKGADEEAFEAFLGSSAFRSQALAEMAKGIAQNEDLRARALDEMFQPRLSASNEAGEAAKTLLEDVLVAAYAEAIMEQKAREYWGERKGLD</sequence>
<proteinExistence type="predicted"/>
<dbReference type="Proteomes" id="UP000676169">
    <property type="component" value="Chromosome"/>
</dbReference>
<keyword evidence="1" id="KW-0732">Signal</keyword>
<dbReference type="RefSeq" id="WP_211629934.1">
    <property type="nucleotide sequence ID" value="NZ_CP073100.1"/>
</dbReference>
<feature type="chain" id="PRO_5037678042" evidence="1">
    <location>
        <begin position="18"/>
        <end position="419"/>
    </location>
</feature>
<evidence type="ECO:0000313" key="2">
    <source>
        <dbReference type="EMBL" id="QUE49845.1"/>
    </source>
</evidence>
<keyword evidence="3" id="KW-1185">Reference proteome</keyword>
<dbReference type="EMBL" id="CP073100">
    <property type="protein sequence ID" value="QUE49845.1"/>
    <property type="molecule type" value="Genomic_DNA"/>
</dbReference>
<name>A0A975IZM0_9BACT</name>